<dbReference type="Proteomes" id="UP000198403">
    <property type="component" value="Unassembled WGS sequence"/>
</dbReference>
<evidence type="ECO:0000313" key="2">
    <source>
        <dbReference type="Proteomes" id="UP000198403"/>
    </source>
</evidence>
<evidence type="ECO:0000313" key="1">
    <source>
        <dbReference type="EMBL" id="SNR68268.1"/>
    </source>
</evidence>
<dbReference type="EMBL" id="FZNO01000019">
    <property type="protein sequence ID" value="SNR68268.1"/>
    <property type="molecule type" value="Genomic_DNA"/>
</dbReference>
<accession>A0A238YBU7</accession>
<gene>
    <name evidence="1" type="ORF">SAMN06272737_1191</name>
</gene>
<name>A0A238YBU7_9ACTN</name>
<proteinExistence type="predicted"/>
<organism evidence="1 2">
    <name type="scientific">Blastococcus mobilis</name>
    <dbReference type="NCBI Taxonomy" id="1938746"/>
    <lineage>
        <taxon>Bacteria</taxon>
        <taxon>Bacillati</taxon>
        <taxon>Actinomycetota</taxon>
        <taxon>Actinomycetes</taxon>
        <taxon>Geodermatophilales</taxon>
        <taxon>Geodermatophilaceae</taxon>
        <taxon>Blastococcus</taxon>
    </lineage>
</organism>
<dbReference type="AlphaFoldDB" id="A0A238YBU7"/>
<dbReference type="RefSeq" id="WP_176445597.1">
    <property type="nucleotide sequence ID" value="NZ_FZNO01000019.1"/>
</dbReference>
<keyword evidence="2" id="KW-1185">Reference proteome</keyword>
<reference evidence="1 2" key="1">
    <citation type="submission" date="2017-06" db="EMBL/GenBank/DDBJ databases">
        <authorList>
            <person name="Kim H.J."/>
            <person name="Triplett B.A."/>
        </authorList>
    </citation>
    <scope>NUCLEOTIDE SEQUENCE [LARGE SCALE GENOMIC DNA]</scope>
    <source>
        <strain evidence="1 2">DSM 44272</strain>
    </source>
</reference>
<protein>
    <submittedName>
        <fullName evidence="1">Uncharacterized protein</fullName>
    </submittedName>
</protein>
<sequence>MPAGHLHAVSGDGLVAGRAVCLAPVTLLDPADWAWPDDGDHEWPLCWICLALTH</sequence>